<evidence type="ECO:0000313" key="8">
    <source>
        <dbReference type="Proteomes" id="UP000318995"/>
    </source>
</evidence>
<protein>
    <recommendedName>
        <fullName evidence="9">DUF423 domain-containing protein</fullName>
    </recommendedName>
</protein>
<dbReference type="PANTHER" id="PTHR43461">
    <property type="entry name" value="TRANSMEMBRANE PROTEIN 256"/>
    <property type="match status" value="1"/>
</dbReference>
<keyword evidence="5 6" id="KW-0472">Membrane</keyword>
<dbReference type="EMBL" id="SJPH01000001">
    <property type="protein sequence ID" value="TWT48439.1"/>
    <property type="molecule type" value="Genomic_DNA"/>
</dbReference>
<reference evidence="7 8" key="1">
    <citation type="submission" date="2019-02" db="EMBL/GenBank/DDBJ databases">
        <title>Deep-cultivation of Planctomycetes and their phenomic and genomic characterization uncovers novel biology.</title>
        <authorList>
            <person name="Wiegand S."/>
            <person name="Jogler M."/>
            <person name="Boedeker C."/>
            <person name="Pinto D."/>
            <person name="Vollmers J."/>
            <person name="Rivas-Marin E."/>
            <person name="Kohn T."/>
            <person name="Peeters S.H."/>
            <person name="Heuer A."/>
            <person name="Rast P."/>
            <person name="Oberbeckmann S."/>
            <person name="Bunk B."/>
            <person name="Jeske O."/>
            <person name="Meyerdierks A."/>
            <person name="Storesund J.E."/>
            <person name="Kallscheuer N."/>
            <person name="Luecker S."/>
            <person name="Lage O.M."/>
            <person name="Pohl T."/>
            <person name="Merkel B.J."/>
            <person name="Hornburger P."/>
            <person name="Mueller R.-W."/>
            <person name="Bruemmer F."/>
            <person name="Labrenz M."/>
            <person name="Spormann A.M."/>
            <person name="Op Den Camp H."/>
            <person name="Overmann J."/>
            <person name="Amann R."/>
            <person name="Jetten M.S.M."/>
            <person name="Mascher T."/>
            <person name="Medema M.H."/>
            <person name="Devos D.P."/>
            <person name="Kaster A.-K."/>
            <person name="Ovreas L."/>
            <person name="Rohde M."/>
            <person name="Galperin M.Y."/>
            <person name="Jogler C."/>
        </authorList>
    </citation>
    <scope>NUCLEOTIDE SEQUENCE [LARGE SCALE GENOMIC DNA]</scope>
    <source>
        <strain evidence="7 8">Pla111</strain>
    </source>
</reference>
<comment type="similarity">
    <text evidence="2">Belongs to the UPF0382 family.</text>
</comment>
<organism evidence="7 8">
    <name type="scientific">Botrimarina hoheduenensis</name>
    <dbReference type="NCBI Taxonomy" id="2528000"/>
    <lineage>
        <taxon>Bacteria</taxon>
        <taxon>Pseudomonadati</taxon>
        <taxon>Planctomycetota</taxon>
        <taxon>Planctomycetia</taxon>
        <taxon>Pirellulales</taxon>
        <taxon>Lacipirellulaceae</taxon>
        <taxon>Botrimarina</taxon>
    </lineage>
</organism>
<feature type="transmembrane region" description="Helical" evidence="6">
    <location>
        <begin position="105"/>
        <end position="127"/>
    </location>
</feature>
<dbReference type="Proteomes" id="UP000318995">
    <property type="component" value="Unassembled WGS sequence"/>
</dbReference>
<dbReference type="GO" id="GO:0005886">
    <property type="term" value="C:plasma membrane"/>
    <property type="evidence" value="ECO:0007669"/>
    <property type="project" value="TreeGrafter"/>
</dbReference>
<dbReference type="Pfam" id="PF04241">
    <property type="entry name" value="DUF423"/>
    <property type="match status" value="1"/>
</dbReference>
<feature type="transmembrane region" description="Helical" evidence="6">
    <location>
        <begin position="53"/>
        <end position="71"/>
    </location>
</feature>
<evidence type="ECO:0000256" key="2">
    <source>
        <dbReference type="ARBA" id="ARBA00009694"/>
    </source>
</evidence>
<sequence length="206" mass="21715">MNRGLLAAGVLGATAVALGAWAEHGLAGTLVAGGFEGEALARRVDNFQTGARYQLATALALLALSVAAAPLGKQVKNAAGLLTAGGVLFSGLLYALALGPVSVRWLGAVVPLGGLAMIGGWSLLAWVGCRKQAPPGDPVSADLVRLEELLTHQQQLWQDLDEVVTSLRNETDKTALRLYRLEEAARQLIDTQRSAEETTDERPPHY</sequence>
<keyword evidence="8" id="KW-1185">Reference proteome</keyword>
<evidence type="ECO:0008006" key="9">
    <source>
        <dbReference type="Google" id="ProtNLM"/>
    </source>
</evidence>
<keyword evidence="3 6" id="KW-0812">Transmembrane</keyword>
<evidence type="ECO:0000256" key="1">
    <source>
        <dbReference type="ARBA" id="ARBA00004141"/>
    </source>
</evidence>
<proteinExistence type="inferred from homology"/>
<dbReference type="InterPro" id="IPR007236">
    <property type="entry name" value="SlyX"/>
</dbReference>
<evidence type="ECO:0000256" key="5">
    <source>
        <dbReference type="ARBA" id="ARBA00023136"/>
    </source>
</evidence>
<feature type="transmembrane region" description="Helical" evidence="6">
    <location>
        <begin position="78"/>
        <end position="99"/>
    </location>
</feature>
<evidence type="ECO:0000256" key="6">
    <source>
        <dbReference type="SAM" id="Phobius"/>
    </source>
</evidence>
<name>A0A5C5WEE3_9BACT</name>
<evidence type="ECO:0000256" key="4">
    <source>
        <dbReference type="ARBA" id="ARBA00022989"/>
    </source>
</evidence>
<dbReference type="Pfam" id="PF04102">
    <property type="entry name" value="SlyX"/>
    <property type="match status" value="1"/>
</dbReference>
<dbReference type="OrthoDB" id="9802121at2"/>
<comment type="caution">
    <text evidence="7">The sequence shown here is derived from an EMBL/GenBank/DDBJ whole genome shotgun (WGS) entry which is preliminary data.</text>
</comment>
<accession>A0A5C5WEE3</accession>
<dbReference type="RefSeq" id="WP_146570512.1">
    <property type="nucleotide sequence ID" value="NZ_SJPH01000001.1"/>
</dbReference>
<dbReference type="PANTHER" id="PTHR43461:SF1">
    <property type="entry name" value="TRANSMEMBRANE PROTEIN 256"/>
    <property type="match status" value="1"/>
</dbReference>
<keyword evidence="4 6" id="KW-1133">Transmembrane helix</keyword>
<gene>
    <name evidence="7" type="ORF">Pla111_02070</name>
</gene>
<evidence type="ECO:0000256" key="3">
    <source>
        <dbReference type="ARBA" id="ARBA00022692"/>
    </source>
</evidence>
<dbReference type="AlphaFoldDB" id="A0A5C5WEE3"/>
<dbReference type="InterPro" id="IPR006696">
    <property type="entry name" value="DUF423"/>
</dbReference>
<comment type="subcellular location">
    <subcellularLocation>
        <location evidence="1">Membrane</location>
        <topology evidence="1">Multi-pass membrane protein</topology>
    </subcellularLocation>
</comment>
<evidence type="ECO:0000313" key="7">
    <source>
        <dbReference type="EMBL" id="TWT48439.1"/>
    </source>
</evidence>